<proteinExistence type="predicted"/>
<dbReference type="AlphaFoldDB" id="A0A7J0GAU8"/>
<organism evidence="1 2">
    <name type="scientific">Actinidia rufa</name>
    <dbReference type="NCBI Taxonomy" id="165716"/>
    <lineage>
        <taxon>Eukaryota</taxon>
        <taxon>Viridiplantae</taxon>
        <taxon>Streptophyta</taxon>
        <taxon>Embryophyta</taxon>
        <taxon>Tracheophyta</taxon>
        <taxon>Spermatophyta</taxon>
        <taxon>Magnoliopsida</taxon>
        <taxon>eudicotyledons</taxon>
        <taxon>Gunneridae</taxon>
        <taxon>Pentapetalae</taxon>
        <taxon>asterids</taxon>
        <taxon>Ericales</taxon>
        <taxon>Actinidiaceae</taxon>
        <taxon>Actinidia</taxon>
    </lineage>
</organism>
<comment type="caution">
    <text evidence="1">The sequence shown here is derived from an EMBL/GenBank/DDBJ whole genome shotgun (WGS) entry which is preliminary data.</text>
</comment>
<gene>
    <name evidence="1" type="ORF">Acr_19g0008640</name>
</gene>
<sequence length="64" mass="6996">MAEILERRGRQRGEVGNRGLARYVVVRDQRGCGAKGEEIDGSGGNVGGGRWGRAERWWKVAVGL</sequence>
<evidence type="ECO:0000313" key="2">
    <source>
        <dbReference type="Proteomes" id="UP000585474"/>
    </source>
</evidence>
<evidence type="ECO:0000313" key="1">
    <source>
        <dbReference type="EMBL" id="GFZ07927.1"/>
    </source>
</evidence>
<keyword evidence="2" id="KW-1185">Reference proteome</keyword>
<accession>A0A7J0GAU8</accession>
<protein>
    <submittedName>
        <fullName evidence="1">Uncharacterized protein</fullName>
    </submittedName>
</protein>
<reference evidence="1 2" key="1">
    <citation type="submission" date="2019-07" db="EMBL/GenBank/DDBJ databases">
        <title>De Novo Assembly of kiwifruit Actinidia rufa.</title>
        <authorList>
            <person name="Sugita-Konishi S."/>
            <person name="Sato K."/>
            <person name="Mori E."/>
            <person name="Abe Y."/>
            <person name="Kisaki G."/>
            <person name="Hamano K."/>
            <person name="Suezawa K."/>
            <person name="Otani M."/>
            <person name="Fukuda T."/>
            <person name="Manabe T."/>
            <person name="Gomi K."/>
            <person name="Tabuchi M."/>
            <person name="Akimitsu K."/>
            <person name="Kataoka I."/>
        </authorList>
    </citation>
    <scope>NUCLEOTIDE SEQUENCE [LARGE SCALE GENOMIC DNA]</scope>
    <source>
        <strain evidence="2">cv. Fuchu</strain>
    </source>
</reference>
<name>A0A7J0GAU8_9ERIC</name>
<dbReference type="EMBL" id="BJWL01000019">
    <property type="protein sequence ID" value="GFZ07927.1"/>
    <property type="molecule type" value="Genomic_DNA"/>
</dbReference>
<dbReference type="Proteomes" id="UP000585474">
    <property type="component" value="Unassembled WGS sequence"/>
</dbReference>